<dbReference type="RefSeq" id="WP_152124445.1">
    <property type="nucleotide sequence ID" value="NZ_WELI01000003.1"/>
</dbReference>
<reference evidence="2 3" key="1">
    <citation type="submission" date="2019-10" db="EMBL/GenBank/DDBJ databases">
        <title>Rudanella paleaurantiibacter sp. nov., isolated from sludge.</title>
        <authorList>
            <person name="Xu S.Q."/>
        </authorList>
    </citation>
    <scope>NUCLEOTIDE SEQUENCE [LARGE SCALE GENOMIC DNA]</scope>
    <source>
        <strain evidence="2 3">HX-22-17</strain>
    </source>
</reference>
<dbReference type="InterPro" id="IPR054246">
    <property type="entry name" value="DUF6973"/>
</dbReference>
<evidence type="ECO:0000313" key="3">
    <source>
        <dbReference type="Proteomes" id="UP000488299"/>
    </source>
</evidence>
<dbReference type="Proteomes" id="UP000488299">
    <property type="component" value="Unassembled WGS sequence"/>
</dbReference>
<accession>A0A7J5U144</accession>
<comment type="caution">
    <text evidence="2">The sequence shown here is derived from an EMBL/GenBank/DDBJ whole genome shotgun (WGS) entry which is preliminary data.</text>
</comment>
<name>A0A7J5U144_9BACT</name>
<feature type="domain" description="DUF6973" evidence="1">
    <location>
        <begin position="207"/>
        <end position="325"/>
    </location>
</feature>
<dbReference type="EMBL" id="WELI01000003">
    <property type="protein sequence ID" value="KAB7731476.1"/>
    <property type="molecule type" value="Genomic_DNA"/>
</dbReference>
<evidence type="ECO:0000259" key="1">
    <source>
        <dbReference type="Pfam" id="PF22322"/>
    </source>
</evidence>
<gene>
    <name evidence="2" type="ORF">F5984_11855</name>
</gene>
<keyword evidence="3" id="KW-1185">Reference proteome</keyword>
<proteinExistence type="predicted"/>
<evidence type="ECO:0000313" key="2">
    <source>
        <dbReference type="EMBL" id="KAB7731476.1"/>
    </source>
</evidence>
<protein>
    <recommendedName>
        <fullName evidence="1">DUF6973 domain-containing protein</fullName>
    </recommendedName>
</protein>
<dbReference type="AlphaFoldDB" id="A0A7J5U144"/>
<dbReference type="Pfam" id="PF22322">
    <property type="entry name" value="DUF6973"/>
    <property type="match status" value="1"/>
</dbReference>
<sequence length="412" mass="46815">MLNKVFSICEVKLFFQFILLSVTLISCKPELETADLLATTTSDDRYISMKEVHMRVPAGVPTEIFGQTFDQYMAWFDQNMMGQSKATARIAGQDRSGWELLTQEEIMQLIINASSKYPDLSRHPLRANDLARIRKDFPDIKTEQDVDKNGQFIFDYYSDLIKLDIAPELAKRMKAKKGGKMASSLSSNPLENALIAWNPTSAQAVDNARTMIESIIESPSFFGGSGNNDNHNANAFKHAAWNALGVWWIIEFRGNKWVALDKMKMFATAHETVSVCDGCPRYALGYLFDDGYTITGTIPTSDDIAGDRTAMDLHNNMVGRTFMYNEVRTGWFGIVTYRPGFDRILNYLKEYACTSNRKHYRNEVLNYYGNDYGALTDWNYSADYRSTFLVSLPLNNRDGSRNDNRVDDVPCQ</sequence>
<dbReference type="PROSITE" id="PS51257">
    <property type="entry name" value="PROKAR_LIPOPROTEIN"/>
    <property type="match status" value="1"/>
</dbReference>
<organism evidence="2 3">
    <name type="scientific">Rudanella paleaurantiibacter</name>
    <dbReference type="NCBI Taxonomy" id="2614655"/>
    <lineage>
        <taxon>Bacteria</taxon>
        <taxon>Pseudomonadati</taxon>
        <taxon>Bacteroidota</taxon>
        <taxon>Cytophagia</taxon>
        <taxon>Cytophagales</taxon>
        <taxon>Cytophagaceae</taxon>
        <taxon>Rudanella</taxon>
    </lineage>
</organism>